<dbReference type="Proteomes" id="UP000296733">
    <property type="component" value="Chromosome"/>
</dbReference>
<dbReference type="GeneID" id="39857072"/>
<sequence length="227" mass="24624">MSRRTPSGDEDPDTDAGPHADQPIRTAGTAPEDADAAVVLVHGRGARADGMLQFAREFGRDGLYYVAPQAQRGTWYPNRFLAPIERNQPHLDSALNHLARAVEEARSGGLPAEKVVLVGFSQGACLVSEFVARDPKRYGGLVLLSGGLIGEEGTEFDHEGDVDGMAFFLGVSDDDPHIPMSRAEETVAVFERLNADVRFDRYEGRGHGIFEEEIAYLEDLVASVVAD</sequence>
<evidence type="ECO:0000259" key="4">
    <source>
        <dbReference type="Pfam" id="PF02230"/>
    </source>
</evidence>
<dbReference type="EMBL" id="FNVN01000001">
    <property type="protein sequence ID" value="SEF84563.1"/>
    <property type="molecule type" value="Genomic_DNA"/>
</dbReference>
<evidence type="ECO:0000256" key="2">
    <source>
        <dbReference type="ARBA" id="ARBA00022801"/>
    </source>
</evidence>
<gene>
    <name evidence="5" type="ORF">DV707_03250</name>
    <name evidence="6" type="ORF">SAMN04488133_0906</name>
</gene>
<reference evidence="6 7" key="1">
    <citation type="submission" date="2016-10" db="EMBL/GenBank/DDBJ databases">
        <authorList>
            <person name="de Groot N.N."/>
        </authorList>
    </citation>
    <scope>NUCLEOTIDE SEQUENCE [LARGE SCALE GENOMIC DNA]</scope>
    <source>
        <strain evidence="6 7">CGMCC 1.10331</strain>
    </source>
</reference>
<comment type="similarity">
    <text evidence="1">Belongs to the AB hydrolase superfamily. AB hydrolase 2 family.</text>
</comment>
<evidence type="ECO:0000256" key="1">
    <source>
        <dbReference type="ARBA" id="ARBA00006499"/>
    </source>
</evidence>
<dbReference type="GO" id="GO:0016787">
    <property type="term" value="F:hydrolase activity"/>
    <property type="evidence" value="ECO:0007669"/>
    <property type="project" value="UniProtKB-KW"/>
</dbReference>
<dbReference type="AlphaFoldDB" id="A0A1H5VBH8"/>
<evidence type="ECO:0000256" key="3">
    <source>
        <dbReference type="SAM" id="MobiDB-lite"/>
    </source>
</evidence>
<dbReference type="PANTHER" id="PTHR10655">
    <property type="entry name" value="LYSOPHOSPHOLIPASE-RELATED"/>
    <property type="match status" value="1"/>
</dbReference>
<dbReference type="OrthoDB" id="203477at2157"/>
<dbReference type="Gene3D" id="3.40.50.1820">
    <property type="entry name" value="alpha/beta hydrolase"/>
    <property type="match status" value="1"/>
</dbReference>
<evidence type="ECO:0000313" key="8">
    <source>
        <dbReference type="Proteomes" id="UP000296733"/>
    </source>
</evidence>
<dbReference type="SUPFAM" id="SSF53474">
    <property type="entry name" value="alpha/beta-Hydrolases"/>
    <property type="match status" value="1"/>
</dbReference>
<organism evidence="6 7">
    <name type="scientific">Halobellus limi</name>
    <dbReference type="NCBI Taxonomy" id="699433"/>
    <lineage>
        <taxon>Archaea</taxon>
        <taxon>Methanobacteriati</taxon>
        <taxon>Methanobacteriota</taxon>
        <taxon>Stenosarchaea group</taxon>
        <taxon>Halobacteria</taxon>
        <taxon>Halobacteriales</taxon>
        <taxon>Haloferacaceae</taxon>
        <taxon>Halobellus</taxon>
    </lineage>
</organism>
<feature type="domain" description="Phospholipase/carboxylesterase/thioesterase" evidence="4">
    <location>
        <begin position="33"/>
        <end position="219"/>
    </location>
</feature>
<dbReference type="InterPro" id="IPR003140">
    <property type="entry name" value="PLipase/COase/thioEstase"/>
</dbReference>
<evidence type="ECO:0000313" key="5">
    <source>
        <dbReference type="EMBL" id="QCC46763.1"/>
    </source>
</evidence>
<reference evidence="5 8" key="2">
    <citation type="journal article" date="2019" name="Nat. Commun.">
        <title>A new type of DNA phosphorothioation-based antiviral system in archaea.</title>
        <authorList>
            <person name="Xiong L."/>
            <person name="Liu S."/>
            <person name="Chen S."/>
            <person name="Xiao Y."/>
            <person name="Zhu B."/>
            <person name="Gao Y."/>
            <person name="Zhang Y."/>
            <person name="Chen B."/>
            <person name="Luo J."/>
            <person name="Deng Z."/>
            <person name="Chen X."/>
            <person name="Wang L."/>
            <person name="Chen S."/>
        </authorList>
    </citation>
    <scope>NUCLEOTIDE SEQUENCE [LARGE SCALE GENOMIC DNA]</scope>
    <source>
        <strain evidence="5 8">CGMCC 1.10331</strain>
    </source>
</reference>
<feature type="region of interest" description="Disordered" evidence="3">
    <location>
        <begin position="1"/>
        <end position="32"/>
    </location>
</feature>
<proteinExistence type="inferred from homology"/>
<dbReference type="InterPro" id="IPR050565">
    <property type="entry name" value="LYPA1-2/EST-like"/>
</dbReference>
<evidence type="ECO:0000313" key="6">
    <source>
        <dbReference type="EMBL" id="SEF84563.1"/>
    </source>
</evidence>
<dbReference type="EMBL" id="CP031311">
    <property type="protein sequence ID" value="QCC46763.1"/>
    <property type="molecule type" value="Genomic_DNA"/>
</dbReference>
<accession>A0A1H5VBH8</accession>
<dbReference type="Proteomes" id="UP000236740">
    <property type="component" value="Unassembled WGS sequence"/>
</dbReference>
<protein>
    <submittedName>
        <fullName evidence="5 6">Phospholipase</fullName>
    </submittedName>
</protein>
<evidence type="ECO:0000313" key="7">
    <source>
        <dbReference type="Proteomes" id="UP000236740"/>
    </source>
</evidence>
<dbReference type="InterPro" id="IPR029058">
    <property type="entry name" value="AB_hydrolase_fold"/>
</dbReference>
<dbReference type="PANTHER" id="PTHR10655:SF17">
    <property type="entry name" value="LYSOPHOSPHOLIPASE-LIKE PROTEIN 1"/>
    <property type="match status" value="1"/>
</dbReference>
<dbReference type="KEGG" id="hlm:DV707_03250"/>
<dbReference type="Pfam" id="PF02230">
    <property type="entry name" value="Abhydrolase_2"/>
    <property type="match status" value="1"/>
</dbReference>
<keyword evidence="7" id="KW-1185">Reference proteome</keyword>
<dbReference type="RefSeq" id="WP_103990638.1">
    <property type="nucleotide sequence ID" value="NZ_CP031311.1"/>
</dbReference>
<name>A0A1H5VBH8_9EURY</name>
<keyword evidence="2" id="KW-0378">Hydrolase</keyword>